<keyword evidence="10" id="KW-0732">Signal</keyword>
<dbReference type="KEGG" id="tso:IZ6_24430"/>
<evidence type="ECO:0000313" key="12">
    <source>
        <dbReference type="EMBL" id="BCJ91708.1"/>
    </source>
</evidence>
<dbReference type="PANTHER" id="PTHR30582">
    <property type="entry name" value="L,D-TRANSPEPTIDASE"/>
    <property type="match status" value="1"/>
</dbReference>
<comment type="pathway">
    <text evidence="1 9">Cell wall biogenesis; peptidoglycan biosynthesis.</text>
</comment>
<dbReference type="GO" id="GO:0005576">
    <property type="term" value="C:extracellular region"/>
    <property type="evidence" value="ECO:0007669"/>
    <property type="project" value="TreeGrafter"/>
</dbReference>
<dbReference type="GO" id="GO:0071972">
    <property type="term" value="F:peptidoglycan L,D-transpeptidase activity"/>
    <property type="evidence" value="ECO:0007669"/>
    <property type="project" value="TreeGrafter"/>
</dbReference>
<keyword evidence="4" id="KW-0808">Transferase</keyword>
<dbReference type="UniPathway" id="UPA00219"/>
<feature type="signal peptide" evidence="10">
    <location>
        <begin position="1"/>
        <end position="20"/>
    </location>
</feature>
<evidence type="ECO:0000256" key="2">
    <source>
        <dbReference type="ARBA" id="ARBA00005992"/>
    </source>
</evidence>
<dbReference type="GO" id="GO:0016757">
    <property type="term" value="F:glycosyltransferase activity"/>
    <property type="evidence" value="ECO:0007669"/>
    <property type="project" value="UniProtKB-KW"/>
</dbReference>
<evidence type="ECO:0000256" key="9">
    <source>
        <dbReference type="PROSITE-ProRule" id="PRU01373"/>
    </source>
</evidence>
<dbReference type="Pfam" id="PF03734">
    <property type="entry name" value="YkuD"/>
    <property type="match status" value="1"/>
</dbReference>
<name>A0A6S6QYP7_9HYPH</name>
<dbReference type="PROSITE" id="PS52029">
    <property type="entry name" value="LD_TPASE"/>
    <property type="match status" value="1"/>
</dbReference>
<dbReference type="RefSeq" id="WP_225873905.1">
    <property type="nucleotide sequence ID" value="NZ_AP023361.1"/>
</dbReference>
<gene>
    <name evidence="12" type="ORF">IZ6_24430</name>
</gene>
<evidence type="ECO:0000256" key="1">
    <source>
        <dbReference type="ARBA" id="ARBA00004752"/>
    </source>
</evidence>
<accession>A0A6S6QYP7</accession>
<feature type="active site" description="Nucleophile" evidence="9">
    <location>
        <position position="239"/>
    </location>
</feature>
<dbReference type="SUPFAM" id="SSF141523">
    <property type="entry name" value="L,D-transpeptidase catalytic domain-like"/>
    <property type="match status" value="1"/>
</dbReference>
<evidence type="ECO:0000313" key="13">
    <source>
        <dbReference type="Proteomes" id="UP000515317"/>
    </source>
</evidence>
<organism evidence="12 13">
    <name type="scientific">Terrihabitans soli</name>
    <dbReference type="NCBI Taxonomy" id="708113"/>
    <lineage>
        <taxon>Bacteria</taxon>
        <taxon>Pseudomonadati</taxon>
        <taxon>Pseudomonadota</taxon>
        <taxon>Alphaproteobacteria</taxon>
        <taxon>Hyphomicrobiales</taxon>
        <taxon>Terrihabitans</taxon>
    </lineage>
</organism>
<evidence type="ECO:0000256" key="10">
    <source>
        <dbReference type="SAM" id="SignalP"/>
    </source>
</evidence>
<protein>
    <recommendedName>
        <fullName evidence="11">L,D-TPase catalytic domain-containing protein</fullName>
    </recommendedName>
</protein>
<evidence type="ECO:0000256" key="4">
    <source>
        <dbReference type="ARBA" id="ARBA00022679"/>
    </source>
</evidence>
<feature type="chain" id="PRO_5027640175" description="L,D-TPase catalytic domain-containing protein" evidence="10">
    <location>
        <begin position="21"/>
        <end position="263"/>
    </location>
</feature>
<keyword evidence="5" id="KW-0378">Hydrolase</keyword>
<dbReference type="Gene3D" id="2.40.440.10">
    <property type="entry name" value="L,D-transpeptidase catalytic domain-like"/>
    <property type="match status" value="1"/>
</dbReference>
<feature type="domain" description="L,D-TPase catalytic" evidence="11">
    <location>
        <begin position="134"/>
        <end position="263"/>
    </location>
</feature>
<dbReference type="InterPro" id="IPR005490">
    <property type="entry name" value="LD_TPept_cat_dom"/>
</dbReference>
<keyword evidence="8 9" id="KW-0961">Cell wall biogenesis/degradation</keyword>
<evidence type="ECO:0000256" key="5">
    <source>
        <dbReference type="ARBA" id="ARBA00022801"/>
    </source>
</evidence>
<dbReference type="GO" id="GO:0018104">
    <property type="term" value="P:peptidoglycan-protein cross-linking"/>
    <property type="evidence" value="ECO:0007669"/>
    <property type="project" value="TreeGrafter"/>
</dbReference>
<reference evidence="12 13" key="1">
    <citation type="submission" date="2020-08" db="EMBL/GenBank/DDBJ databases">
        <title>Genome sequence of Rhizobiales bacterium strain IZ6.</title>
        <authorList>
            <person name="Nakai R."/>
            <person name="Naganuma T."/>
        </authorList>
    </citation>
    <scope>NUCLEOTIDE SEQUENCE [LARGE SCALE GENOMIC DNA]</scope>
    <source>
        <strain evidence="12 13">IZ6</strain>
    </source>
</reference>
<keyword evidence="3" id="KW-0328">Glycosyltransferase</keyword>
<evidence type="ECO:0000259" key="11">
    <source>
        <dbReference type="PROSITE" id="PS52029"/>
    </source>
</evidence>
<keyword evidence="7 9" id="KW-0573">Peptidoglycan synthesis</keyword>
<dbReference type="GO" id="GO:0071555">
    <property type="term" value="P:cell wall organization"/>
    <property type="evidence" value="ECO:0007669"/>
    <property type="project" value="UniProtKB-UniRule"/>
</dbReference>
<proteinExistence type="inferred from homology"/>
<dbReference type="EMBL" id="AP023361">
    <property type="protein sequence ID" value="BCJ91708.1"/>
    <property type="molecule type" value="Genomic_DNA"/>
</dbReference>
<dbReference type="Proteomes" id="UP000515317">
    <property type="component" value="Chromosome"/>
</dbReference>
<dbReference type="InterPro" id="IPR038063">
    <property type="entry name" value="Transpep_catalytic_dom"/>
</dbReference>
<evidence type="ECO:0000256" key="7">
    <source>
        <dbReference type="ARBA" id="ARBA00022984"/>
    </source>
</evidence>
<keyword evidence="13" id="KW-1185">Reference proteome</keyword>
<dbReference type="FunFam" id="2.40.440.10:FF:000002">
    <property type="entry name" value="L,D-transpeptidase ErfK/SrfK"/>
    <property type="match status" value="1"/>
</dbReference>
<keyword evidence="6 9" id="KW-0133">Cell shape</keyword>
<sequence>MHIFRLFLLAVLVLSLPALAEAREYRVQPYGYGYPGNGGYAEDILIDERHREPVYELRSDPRYYAPRPVVRAPGTYTTAYAPRGGRMYQDPYNREAIEPRSGRVQTPGVSGQRRAIPAAYKRQVVEYNGGEAPGSIIIDTRTRFLYLVQADGTALRYGVGVGRDGFQWTGTHKISNKQEWPKWFPPAEMRQRRPDLPEMMEGGPENPLGARALYLGSTLYRIHGSNEPWTIGQAVSSGCFRMTNDDVEDLYERVPVGTTVKVL</sequence>
<evidence type="ECO:0000256" key="6">
    <source>
        <dbReference type="ARBA" id="ARBA00022960"/>
    </source>
</evidence>
<dbReference type="GO" id="GO:0008360">
    <property type="term" value="P:regulation of cell shape"/>
    <property type="evidence" value="ECO:0007669"/>
    <property type="project" value="UniProtKB-UniRule"/>
</dbReference>
<comment type="similarity">
    <text evidence="2">Belongs to the YkuD family.</text>
</comment>
<dbReference type="CDD" id="cd16913">
    <property type="entry name" value="YkuD_like"/>
    <property type="match status" value="1"/>
</dbReference>
<evidence type="ECO:0000256" key="8">
    <source>
        <dbReference type="ARBA" id="ARBA00023316"/>
    </source>
</evidence>
<feature type="active site" description="Proton donor/acceptor" evidence="9">
    <location>
        <position position="223"/>
    </location>
</feature>
<evidence type="ECO:0000256" key="3">
    <source>
        <dbReference type="ARBA" id="ARBA00022676"/>
    </source>
</evidence>
<dbReference type="AlphaFoldDB" id="A0A6S6QYP7"/>
<dbReference type="PANTHER" id="PTHR30582:SF24">
    <property type="entry name" value="L,D-TRANSPEPTIDASE ERFK_SRFK-RELATED"/>
    <property type="match status" value="1"/>
</dbReference>
<dbReference type="InterPro" id="IPR050979">
    <property type="entry name" value="LD-transpeptidase"/>
</dbReference>